<dbReference type="InterPro" id="IPR032466">
    <property type="entry name" value="Metal_Hydrolase"/>
</dbReference>
<sequence length="348" mass="38795">MKYKMIDGHNDTLLNYMDETSDFDFLKESDKGHLDLIRAKKSGFSGGFFAIFTPNPVSPPPISKFITEKGYHMPLPDPINSSYAQLHTNKVLANMLKLEKDSQQQFIIVRSEKEMRNCLNKDAVGGIIHMEGAEAIDLDFNSLYVYHQAGLRSLGPVWSRANDFGEGVPYHFPASPDTGPGLTEKGKQLIRLCNELGVMIDLSHMNEKGFWDTARLSTHPLVSTHSNAHKLCPITRNLTDKQLDAIKESNGVVGVTFCANMLRVDGRMDLSAPLEAITEHIHYIADRIGVDHIALGSDFDGCTIPDVIKDVTGVPKLLEQLLREGWTEADIAKLTHLNWLRVLKETGI</sequence>
<evidence type="ECO:0000313" key="2">
    <source>
        <dbReference type="Proteomes" id="UP000198897"/>
    </source>
</evidence>
<dbReference type="Pfam" id="PF01244">
    <property type="entry name" value="Peptidase_M19"/>
    <property type="match status" value="1"/>
</dbReference>
<dbReference type="PANTHER" id="PTHR10443:SF12">
    <property type="entry name" value="DIPEPTIDASE"/>
    <property type="match status" value="1"/>
</dbReference>
<name>A0A1I2JNU9_9BACI</name>
<dbReference type="GO" id="GO:0006508">
    <property type="term" value="P:proteolysis"/>
    <property type="evidence" value="ECO:0007669"/>
    <property type="project" value="InterPro"/>
</dbReference>
<dbReference type="CDD" id="cd01301">
    <property type="entry name" value="rDP_like"/>
    <property type="match status" value="1"/>
</dbReference>
<dbReference type="InterPro" id="IPR008257">
    <property type="entry name" value="Pept_M19"/>
</dbReference>
<dbReference type="Proteomes" id="UP000198897">
    <property type="component" value="Unassembled WGS sequence"/>
</dbReference>
<dbReference type="PROSITE" id="PS51365">
    <property type="entry name" value="RENAL_DIPEPTIDASE_2"/>
    <property type="match status" value="1"/>
</dbReference>
<gene>
    <name evidence="1" type="ORF">SAMN05216353_101307</name>
</gene>
<dbReference type="AlphaFoldDB" id="A0A1I2JNU9"/>
<accession>A0A1I2JNU9</accession>
<protein>
    <submittedName>
        <fullName evidence="1">Membrane dipeptidase</fullName>
    </submittedName>
</protein>
<dbReference type="SUPFAM" id="SSF51556">
    <property type="entry name" value="Metallo-dependent hydrolases"/>
    <property type="match status" value="1"/>
</dbReference>
<proteinExistence type="predicted"/>
<dbReference type="RefSeq" id="WP_089749418.1">
    <property type="nucleotide sequence ID" value="NZ_FOOG01000001.1"/>
</dbReference>
<keyword evidence="2" id="KW-1185">Reference proteome</keyword>
<dbReference type="Gene3D" id="3.20.20.140">
    <property type="entry name" value="Metal-dependent hydrolases"/>
    <property type="match status" value="1"/>
</dbReference>
<dbReference type="EMBL" id="FOOG01000001">
    <property type="protein sequence ID" value="SFF55600.1"/>
    <property type="molecule type" value="Genomic_DNA"/>
</dbReference>
<dbReference type="GO" id="GO:0070573">
    <property type="term" value="F:metallodipeptidase activity"/>
    <property type="evidence" value="ECO:0007669"/>
    <property type="project" value="InterPro"/>
</dbReference>
<evidence type="ECO:0000313" key="1">
    <source>
        <dbReference type="EMBL" id="SFF55600.1"/>
    </source>
</evidence>
<reference evidence="2" key="1">
    <citation type="submission" date="2016-10" db="EMBL/GenBank/DDBJ databases">
        <authorList>
            <person name="Varghese N."/>
            <person name="Submissions S."/>
        </authorList>
    </citation>
    <scope>NUCLEOTIDE SEQUENCE [LARGE SCALE GENOMIC DNA]</scope>
    <source>
        <strain evidence="2">FP5</strain>
    </source>
</reference>
<organism evidence="1 2">
    <name type="scientific">Halobacillus alkaliphilus</name>
    <dbReference type="NCBI Taxonomy" id="396056"/>
    <lineage>
        <taxon>Bacteria</taxon>
        <taxon>Bacillati</taxon>
        <taxon>Bacillota</taxon>
        <taxon>Bacilli</taxon>
        <taxon>Bacillales</taxon>
        <taxon>Bacillaceae</taxon>
        <taxon>Halobacillus</taxon>
    </lineage>
</organism>
<dbReference type="PANTHER" id="PTHR10443">
    <property type="entry name" value="MICROSOMAL DIPEPTIDASE"/>
    <property type="match status" value="1"/>
</dbReference>
<dbReference type="OrthoDB" id="9804920at2"/>